<feature type="compositionally biased region" description="Polar residues" evidence="1">
    <location>
        <begin position="1339"/>
        <end position="1351"/>
    </location>
</feature>
<feature type="compositionally biased region" description="Polar residues" evidence="1">
    <location>
        <begin position="989"/>
        <end position="1000"/>
    </location>
</feature>
<feature type="region of interest" description="Disordered" evidence="1">
    <location>
        <begin position="292"/>
        <end position="312"/>
    </location>
</feature>
<dbReference type="EMBL" id="CDMZ01004841">
    <property type="protein sequence ID" value="CEM51083.1"/>
    <property type="molecule type" value="Genomic_DNA"/>
</dbReference>
<name>A0A0G4I2E0_9ALVE</name>
<feature type="compositionally biased region" description="Basic and acidic residues" evidence="1">
    <location>
        <begin position="967"/>
        <end position="985"/>
    </location>
</feature>
<feature type="compositionally biased region" description="Basic and acidic residues" evidence="1">
    <location>
        <begin position="1424"/>
        <end position="1450"/>
    </location>
</feature>
<sequence length="1705" mass="179665">MAQSEAFAGLDRQGQEQGPQQVLSGSLSSFPGNTNSLDCAPQDAEVRPHVPPQEAVEEPNGFHASVVLRQDSSEPSASPILETGQPAAPVVFKELRVPSQPHQQQPRQSCSSLSYSMDSFLAVTSQKKKSTSSEGVEAGSKEDEKSREEEEVAERQEVSTTVVAPLAHSLQGEGDANVQAFQYSRRLSTQGGALVNRSPDGTQPPSSSRITCTVVCGGSRGGGGSVVRHVSRDGDGESRSPIATAVELLGRVPTVSSISVPPVWPPNKTHLPAPMHFSASVVASAARSLCSEASHTGGKNPSMNVNSPLPPPSTVVECPRTLSPVPLPLPVPLTERSGVQSQAQTPRDKVAEQTTPQQRGGGSCFPPLTTASGCVLPHPNSLWPPPSFSPSPTPRTNPLNNPAPPPITRAQTCTAHVPREFPAPGIVPRQATTVGRQSVPPASALGDKIPIMPLPQRASFHFIPPTRLSLPPSHGGAAFHPPTTGIPQGARTTVPLPLHVPRQPHANRSSVVPPTPHPSAHCTAGHSIRFALSCHKPSSRQKKMPQTAEKGGKGTAPILRLQTHPATPVCLPPHHPLPPHISGSHVVNRMHTYSVPPPPMHPSLPAHLMPPMPTHRSFIHYPDEKNLVPSTAPPSFREHNLPANSPRIVLFGTSAQKQQQQCTMHVCPPVSQSLIPFPSAPPGGHLSLVGQSQSAFNHQTLFLTPRPSNLPANRQTVPAPAVSASPLSVSAVSPLNGDGLLRGRLVKKSGGAGGMSDVPSEMDGESECVPSASTINNQCVIVQRGASKKTNSPPVPPLRLHVLRKGLAVKDTGDPLQGPLEDNMNLPRRVSVTAREARAATRPDPQVMRKYGIDPPMQTHRPVPFYDHGHPVPVGRDLNRGGDPSHEIRRRNDYIGTGARARGGGKRTMGAATHRPSSPPSAASAAAQIGRVGPSVGMVRSHRGKDLGATGRMNAAKGGARQSQWHSELDRLKRRQKEVQERLRIPSEGLSSSPVQTSRQTNREWPIPVQGQDKENKGKSGIASVSQRFTRLKAGRPGRVEEGGNDPSAPPPLETSEDQKGTADPNQPGQGSPHATGVTNLWPISRRLQRFVTADTKRPAGERAGLGVPSSTRTAKEKGRPGAQMTDTGGTRGGMKGIGKSISSGAREGTQMIGKREEKGVAAQRIVKSKPPGASRAEEAVSATAAAARTPRLKTSPEVPVSFSSRDGGGTRSVHPKGPGAHAVGEEKFMMGKGPLAPHLEHEREQETITSAVSDKEVDVKVRAAAEGVRKVSEAKKFISRALAGREKGGVSEGSRKYQAGASSRVGGAEGGMGGRFQKEQVSAGPRNPALLQDGVQHSAATPSLLSTSRQSDQRGGAATIGKRVQAEGGRRARPLEPVSSASATRTEQNGGPQTGPSSGAAKGLSRDVRGQQNTQPISPKSALRKENLQVSRTRESEVLRAVGRGERVRVSASGRKPVSQARGDRDSGLSQCRPSEGAVTQEGPLSMACASVLANIERFREEIERAQRGSASESEGGRGVSRGSEALGGHAVDPDNRISFTGAVAVDCDGGFPFPSSTSGGRLAHLIKKGGRRVLRVESALHMHLHTDAMGQSGEGRTQTASSLPLVPPSAPSATAEESCEGRGGGSQEGVCRANLQTGSERDQVATVQEEKGRGQEDGARQGEGEGEDQEDEEVPPDERESEVDESASACSPRWSVGLETIPE</sequence>
<feature type="compositionally biased region" description="Polar residues" evidence="1">
    <location>
        <begin position="1380"/>
        <end position="1398"/>
    </location>
</feature>
<feature type="region of interest" description="Disordered" evidence="1">
    <location>
        <begin position="327"/>
        <end position="364"/>
    </location>
</feature>
<feature type="compositionally biased region" description="Basic and acidic residues" evidence="1">
    <location>
        <begin position="1365"/>
        <end position="1375"/>
    </location>
</feature>
<evidence type="ECO:0000256" key="1">
    <source>
        <dbReference type="SAM" id="MobiDB-lite"/>
    </source>
</evidence>
<feature type="region of interest" description="Disordered" evidence="1">
    <location>
        <begin position="834"/>
        <end position="1252"/>
    </location>
</feature>
<feature type="compositionally biased region" description="Basic and acidic residues" evidence="1">
    <location>
        <begin position="1284"/>
        <end position="1296"/>
    </location>
</feature>
<feature type="compositionally biased region" description="Basic and acidic residues" evidence="1">
    <location>
        <begin position="139"/>
        <end position="157"/>
    </location>
</feature>
<feature type="compositionally biased region" description="Polar residues" evidence="1">
    <location>
        <begin position="292"/>
        <end position="307"/>
    </location>
</feature>
<dbReference type="VEuPathDB" id="CryptoDB:Cvel_10372"/>
<feature type="region of interest" description="Disordered" evidence="1">
    <location>
        <begin position="1505"/>
        <end position="1537"/>
    </location>
</feature>
<evidence type="ECO:0000313" key="2">
    <source>
        <dbReference type="EMBL" id="CEM51083.1"/>
    </source>
</evidence>
<gene>
    <name evidence="2" type="ORF">Cvel_10372</name>
</gene>
<proteinExistence type="predicted"/>
<feature type="region of interest" description="Disordered" evidence="1">
    <location>
        <begin position="1281"/>
        <end position="1483"/>
    </location>
</feature>
<feature type="region of interest" description="Disordered" evidence="1">
    <location>
        <begin position="122"/>
        <end position="170"/>
    </location>
</feature>
<reference evidence="2" key="1">
    <citation type="submission" date="2014-11" db="EMBL/GenBank/DDBJ databases">
        <authorList>
            <person name="Otto D Thomas"/>
            <person name="Naeem Raeece"/>
        </authorList>
    </citation>
    <scope>NUCLEOTIDE SEQUENCE</scope>
</reference>
<feature type="region of interest" description="Disordered" evidence="1">
    <location>
        <begin position="1588"/>
        <end position="1705"/>
    </location>
</feature>
<feature type="compositionally biased region" description="Low complexity" evidence="1">
    <location>
        <begin position="1180"/>
        <end position="1190"/>
    </location>
</feature>
<organism evidence="2">
    <name type="scientific">Chromera velia CCMP2878</name>
    <dbReference type="NCBI Taxonomy" id="1169474"/>
    <lineage>
        <taxon>Eukaryota</taxon>
        <taxon>Sar</taxon>
        <taxon>Alveolata</taxon>
        <taxon>Colpodellida</taxon>
        <taxon>Chromeraceae</taxon>
        <taxon>Chromera</taxon>
    </lineage>
</organism>
<feature type="compositionally biased region" description="Basic and acidic residues" evidence="1">
    <location>
        <begin position="1641"/>
        <end position="1665"/>
    </location>
</feature>
<protein>
    <submittedName>
        <fullName evidence="2">Uncharacterized protein</fullName>
    </submittedName>
</protein>
<feature type="region of interest" description="Disordered" evidence="1">
    <location>
        <begin position="1"/>
        <end position="87"/>
    </location>
</feature>
<feature type="compositionally biased region" description="Acidic residues" evidence="1">
    <location>
        <begin position="1666"/>
        <end position="1687"/>
    </location>
</feature>
<feature type="compositionally biased region" description="Polar residues" evidence="1">
    <location>
        <begin position="15"/>
        <end position="37"/>
    </location>
</feature>
<feature type="compositionally biased region" description="Basic and acidic residues" evidence="1">
    <location>
        <begin position="877"/>
        <end position="893"/>
    </location>
</feature>
<feature type="region of interest" description="Disordered" evidence="1">
    <location>
        <begin position="750"/>
        <end position="770"/>
    </location>
</feature>
<accession>A0A0G4I2E0</accession>